<dbReference type="InterPro" id="IPR059080">
    <property type="entry name" value="WHD_PTC1"/>
</dbReference>
<protein>
    <recommendedName>
        <fullName evidence="3">PTC1-like winged helix-turn-helix domain-containing protein</fullName>
    </recommendedName>
</protein>
<gene>
    <name evidence="4" type="ORF">CSSPJE1EN2_LOCUS22165</name>
</gene>
<feature type="compositionally biased region" description="Basic and acidic residues" evidence="2">
    <location>
        <begin position="29"/>
        <end position="47"/>
    </location>
</feature>
<accession>A0ABP1BWF1</accession>
<sequence length="627" mass="69018">MTSEPRQIKRRHMDQSTSTSPRKLLKGVGGEKHASCNNRAQRDDSLLEKEEEEEIQLECTEAIGDILSASTGSTYHEIDQRRLPPEAPLDLKNVRAVQIADKTRLQTTVNYPTAISLEKWFGESTHSSLDNIHCNTPAPMRSYTSPEDSMEPLMGTKPALDGTFTMSSKLADEVLLRSISSTEYLHQGHLKTFWIVGPDSTQSSESNFKEGTADRMATQLSDRRSGHLTLPGGLQQGLPPAVAADQMGSNRNIIPGEYFPANGEQGSSSCMEPHCQLGLMNKEATSEEIMGNIRATAAGSASGAMKRAMASNAPRDHIPKEKTNKLQPGSAKGSVNILKLPKDMQGRWSCERYVAAAVVCTIAQSMHEKFMMYKSAQFKLIDIMHERGVAPGRPILRPALREEARKHIGDTGLLDHLLKHMTDTVVHTGERFRRRHNSEGAMEYWLEHASLMDMRKAAGIEDPSWVPPPDWMPGDRLPGKPWELINGGQSSCPSPTVAAGIMKLNDSVQSLSREMKALLGRLEGYREIGPNSTPQNTSLQMDPTSSTLGGLLHENGFQGARPATENEIAISNDNIEDQSLQEEMHLETGFFKRSLEAQLVDLRHAVTTIQVSPESWAPGTSICNSHA</sequence>
<dbReference type="Proteomes" id="UP001497522">
    <property type="component" value="Chromosome 8"/>
</dbReference>
<evidence type="ECO:0000259" key="3">
    <source>
        <dbReference type="Pfam" id="PF25874"/>
    </source>
</evidence>
<evidence type="ECO:0000256" key="2">
    <source>
        <dbReference type="SAM" id="MobiDB-lite"/>
    </source>
</evidence>
<feature type="compositionally biased region" description="Basic and acidic residues" evidence="2">
    <location>
        <begin position="314"/>
        <end position="324"/>
    </location>
</feature>
<proteinExistence type="predicted"/>
<keyword evidence="5" id="KW-1185">Reference proteome</keyword>
<dbReference type="PANTHER" id="PTHR46740:SF2">
    <property type="entry name" value="PROTEIN DYAD"/>
    <property type="match status" value="1"/>
</dbReference>
<dbReference type="Pfam" id="PF25874">
    <property type="entry name" value="WHD_plant_repro"/>
    <property type="match status" value="1"/>
</dbReference>
<name>A0ABP1BWF1_9BRYO</name>
<reference evidence="4" key="1">
    <citation type="submission" date="2024-03" db="EMBL/GenBank/DDBJ databases">
        <authorList>
            <consortium name="ELIXIR-Norway"/>
            <consortium name="Elixir Norway"/>
        </authorList>
    </citation>
    <scope>NUCLEOTIDE SEQUENCE</scope>
</reference>
<feature type="domain" description="PTC1-like winged helix-turn-helix" evidence="3">
    <location>
        <begin position="373"/>
        <end position="448"/>
    </location>
</feature>
<dbReference type="EMBL" id="OZ023709">
    <property type="protein sequence ID" value="CAK9880766.1"/>
    <property type="molecule type" value="Genomic_DNA"/>
</dbReference>
<feature type="coiled-coil region" evidence="1">
    <location>
        <begin position="501"/>
        <end position="528"/>
    </location>
</feature>
<keyword evidence="1" id="KW-0175">Coiled coil</keyword>
<dbReference type="PANTHER" id="PTHR46740">
    <property type="entry name" value="PROTEIN DYAD"/>
    <property type="match status" value="1"/>
</dbReference>
<evidence type="ECO:0000313" key="5">
    <source>
        <dbReference type="Proteomes" id="UP001497522"/>
    </source>
</evidence>
<evidence type="ECO:0000256" key="1">
    <source>
        <dbReference type="SAM" id="Coils"/>
    </source>
</evidence>
<organism evidence="4 5">
    <name type="scientific">Sphagnum jensenii</name>
    <dbReference type="NCBI Taxonomy" id="128206"/>
    <lineage>
        <taxon>Eukaryota</taxon>
        <taxon>Viridiplantae</taxon>
        <taxon>Streptophyta</taxon>
        <taxon>Embryophyta</taxon>
        <taxon>Bryophyta</taxon>
        <taxon>Sphagnophytina</taxon>
        <taxon>Sphagnopsida</taxon>
        <taxon>Sphagnales</taxon>
        <taxon>Sphagnaceae</taxon>
        <taxon>Sphagnum</taxon>
    </lineage>
</organism>
<dbReference type="InterPro" id="IPR044221">
    <property type="entry name" value="DYAD/AMEIOTIC1"/>
</dbReference>
<evidence type="ECO:0000313" key="4">
    <source>
        <dbReference type="EMBL" id="CAK9880766.1"/>
    </source>
</evidence>
<feature type="region of interest" description="Disordered" evidence="2">
    <location>
        <begin position="311"/>
        <end position="332"/>
    </location>
</feature>
<feature type="region of interest" description="Disordered" evidence="2">
    <location>
        <begin position="1"/>
        <end position="47"/>
    </location>
</feature>